<evidence type="ECO:0000259" key="1">
    <source>
        <dbReference type="Pfam" id="PF09722"/>
    </source>
</evidence>
<dbReference type="Pfam" id="PF09722">
    <property type="entry name" value="Xre_MbcA_ParS_C"/>
    <property type="match status" value="1"/>
</dbReference>
<dbReference type="EMBL" id="AZHX01000301">
    <property type="protein sequence ID" value="ETX08112.1"/>
    <property type="molecule type" value="Genomic_DNA"/>
</dbReference>
<sequence length="66" mass="7383">MERKALLPDETPDILEEVKDLVADPNLWLNAPHELLGGKTPKEVMAQGGTQRVRDLLRAIKYGVMT</sequence>
<name>W4MEN3_9BACT</name>
<accession>W4MEN3</accession>
<proteinExistence type="predicted"/>
<dbReference type="AlphaFoldDB" id="W4MEN3"/>
<reference evidence="2 3" key="1">
    <citation type="journal article" date="2014" name="Nature">
        <title>An environmental bacterial taxon with a large and distinct metabolic repertoire.</title>
        <authorList>
            <person name="Wilson M.C."/>
            <person name="Mori T."/>
            <person name="Ruckert C."/>
            <person name="Uria A.R."/>
            <person name="Helf M.J."/>
            <person name="Takada K."/>
            <person name="Gernert C."/>
            <person name="Steffens U.A."/>
            <person name="Heycke N."/>
            <person name="Schmitt S."/>
            <person name="Rinke C."/>
            <person name="Helfrich E.J."/>
            <person name="Brachmann A.O."/>
            <person name="Gurgui C."/>
            <person name="Wakimoto T."/>
            <person name="Kracht M."/>
            <person name="Crusemann M."/>
            <person name="Hentschel U."/>
            <person name="Abe I."/>
            <person name="Matsunaga S."/>
            <person name="Kalinowski J."/>
            <person name="Takeyama H."/>
            <person name="Piel J."/>
        </authorList>
    </citation>
    <scope>NUCLEOTIDE SEQUENCE [LARGE SCALE GENOMIC DNA]</scope>
    <source>
        <strain evidence="3">TSY2</strain>
    </source>
</reference>
<comment type="caution">
    <text evidence="2">The sequence shown here is derived from an EMBL/GenBank/DDBJ whole genome shotgun (WGS) entry which is preliminary data.</text>
</comment>
<keyword evidence="3" id="KW-1185">Reference proteome</keyword>
<gene>
    <name evidence="2" type="ORF">ETSY2_07330</name>
</gene>
<evidence type="ECO:0000313" key="3">
    <source>
        <dbReference type="Proteomes" id="UP000019140"/>
    </source>
</evidence>
<dbReference type="InterPro" id="IPR024467">
    <property type="entry name" value="Xre/MbcA/ParS-like_toxin-bd"/>
</dbReference>
<evidence type="ECO:0000313" key="2">
    <source>
        <dbReference type="EMBL" id="ETX08112.1"/>
    </source>
</evidence>
<protein>
    <recommendedName>
        <fullName evidence="1">Antitoxin Xre/MbcA/ParS-like toxin-binding domain-containing protein</fullName>
    </recommendedName>
</protein>
<dbReference type="HOGENOM" id="CLU_2823057_0_0_7"/>
<feature type="domain" description="Antitoxin Xre/MbcA/ParS-like toxin-binding" evidence="1">
    <location>
        <begin position="28"/>
        <end position="63"/>
    </location>
</feature>
<dbReference type="Proteomes" id="UP000019140">
    <property type="component" value="Unassembled WGS sequence"/>
</dbReference>
<organism evidence="2 3">
    <name type="scientific">Candidatus Entotheonella gemina</name>
    <dbReference type="NCBI Taxonomy" id="1429439"/>
    <lineage>
        <taxon>Bacteria</taxon>
        <taxon>Pseudomonadati</taxon>
        <taxon>Nitrospinota/Tectimicrobiota group</taxon>
        <taxon>Candidatus Tectimicrobiota</taxon>
        <taxon>Candidatus Entotheonellia</taxon>
        <taxon>Candidatus Entotheonellales</taxon>
        <taxon>Candidatus Entotheonellaceae</taxon>
        <taxon>Candidatus Entotheonella</taxon>
    </lineage>
</organism>